<feature type="signal peptide" evidence="2">
    <location>
        <begin position="1"/>
        <end position="26"/>
    </location>
</feature>
<sequence>MMTSSHSFVRLFATALGISLFSTTSALPSSRQPARSALNLTTSDLIYYGVSGASHAERSEKLKADGLRVLSLDVSGIYPNEQYSAIWAPQESANSTVPFEIISAANSSAYESWLAEWTAKGYVSTHISASGPPSQAVFAGVVEQLPSVTSWVQQCEMTSPWSYENATKGVSMTIKGVTMYGVPKDRRYCILGHEKQGNAQQTVYYNTDTYTYNYEEILAAETQKRFWRPTFLDVSSDGLITTFFEDSSVGKWVAKVDLTEAQLAIETKTQAAQGLQPIHLQSSNTGVSARYAVIFAEHTTPLPRAWTVNGEITGFRNNSGATTTLDSTMKSFMALNGIRQAQVAVAVNGTVIGERAYTWAESDRTVITPDDQFLLASVSKMFTHAATWRLIQAGLVNLSTPIFPLIGVTPKDPRALNTTIYHLINHEGGWDRLNSPLGDVGFIFTTVGRSKNSSTPATLLDVIEYVAAAPLDFTPGTSVVYSNFGTMLLSYMVAKVTGVKYHDYLVENVLEGLKVDLYETSGLAHVDDRVVQETKYTGLDPVHPMSDAKVPAVYGGDGSIKEETIGAFSMKASASTLVKFVGSNAVYKIGERQAWASRDGSTAGARTYVESRAHVDWAVTLNSREYLSDDAWNQLIWWDIPAVMDFDINK</sequence>
<dbReference type="Pfam" id="PF17660">
    <property type="entry name" value="BTRD1"/>
    <property type="match status" value="3"/>
</dbReference>
<evidence type="ECO:0000259" key="3">
    <source>
        <dbReference type="Pfam" id="PF00144"/>
    </source>
</evidence>
<accession>A0A6G1JY33</accession>
<dbReference type="PANTHER" id="PTHR46825:SF9">
    <property type="entry name" value="BETA-LACTAMASE-RELATED DOMAIN-CONTAINING PROTEIN"/>
    <property type="match status" value="1"/>
</dbReference>
<evidence type="ECO:0000256" key="2">
    <source>
        <dbReference type="SAM" id="SignalP"/>
    </source>
</evidence>
<dbReference type="AlphaFoldDB" id="A0A6G1JY33"/>
<organism evidence="4 5">
    <name type="scientific">Pleomassaria siparia CBS 279.74</name>
    <dbReference type="NCBI Taxonomy" id="1314801"/>
    <lineage>
        <taxon>Eukaryota</taxon>
        <taxon>Fungi</taxon>
        <taxon>Dikarya</taxon>
        <taxon>Ascomycota</taxon>
        <taxon>Pezizomycotina</taxon>
        <taxon>Dothideomycetes</taxon>
        <taxon>Pleosporomycetidae</taxon>
        <taxon>Pleosporales</taxon>
        <taxon>Pleomassariaceae</taxon>
        <taxon>Pleomassaria</taxon>
    </lineage>
</organism>
<dbReference type="InterPro" id="IPR049511">
    <property type="entry name" value="PGH-like_rpt"/>
</dbReference>
<proteinExistence type="inferred from homology"/>
<dbReference type="PANTHER" id="PTHR46825">
    <property type="entry name" value="D-ALANYL-D-ALANINE-CARBOXYPEPTIDASE/ENDOPEPTIDASE AMPH"/>
    <property type="match status" value="1"/>
</dbReference>
<name>A0A6G1JY33_9PLEO</name>
<feature type="chain" id="PRO_5026352060" evidence="2">
    <location>
        <begin position="27"/>
        <end position="650"/>
    </location>
</feature>
<dbReference type="OrthoDB" id="5946976at2759"/>
<dbReference type="Pfam" id="PF00144">
    <property type="entry name" value="Beta-lactamase"/>
    <property type="match status" value="1"/>
</dbReference>
<comment type="similarity">
    <text evidence="1">Belongs to the peptidase S12 family.</text>
</comment>
<reference evidence="4" key="1">
    <citation type="journal article" date="2020" name="Stud. Mycol.">
        <title>101 Dothideomycetes genomes: a test case for predicting lifestyles and emergence of pathogens.</title>
        <authorList>
            <person name="Haridas S."/>
            <person name="Albert R."/>
            <person name="Binder M."/>
            <person name="Bloem J."/>
            <person name="Labutti K."/>
            <person name="Salamov A."/>
            <person name="Andreopoulos B."/>
            <person name="Baker S."/>
            <person name="Barry K."/>
            <person name="Bills G."/>
            <person name="Bluhm B."/>
            <person name="Cannon C."/>
            <person name="Castanera R."/>
            <person name="Culley D."/>
            <person name="Daum C."/>
            <person name="Ezra D."/>
            <person name="Gonzalez J."/>
            <person name="Henrissat B."/>
            <person name="Kuo A."/>
            <person name="Liang C."/>
            <person name="Lipzen A."/>
            <person name="Lutzoni F."/>
            <person name="Magnuson J."/>
            <person name="Mondo S."/>
            <person name="Nolan M."/>
            <person name="Ohm R."/>
            <person name="Pangilinan J."/>
            <person name="Park H.-J."/>
            <person name="Ramirez L."/>
            <person name="Alfaro M."/>
            <person name="Sun H."/>
            <person name="Tritt A."/>
            <person name="Yoshinaga Y."/>
            <person name="Zwiers L.-H."/>
            <person name="Turgeon B."/>
            <person name="Goodwin S."/>
            <person name="Spatafora J."/>
            <person name="Crous P."/>
            <person name="Grigoriev I."/>
        </authorList>
    </citation>
    <scope>NUCLEOTIDE SEQUENCE</scope>
    <source>
        <strain evidence="4">CBS 279.74</strain>
    </source>
</reference>
<dbReference type="Gene3D" id="3.40.710.10">
    <property type="entry name" value="DD-peptidase/beta-lactamase superfamily"/>
    <property type="match status" value="1"/>
</dbReference>
<dbReference type="EMBL" id="MU005778">
    <property type="protein sequence ID" value="KAF2705458.1"/>
    <property type="molecule type" value="Genomic_DNA"/>
</dbReference>
<keyword evidence="2" id="KW-0732">Signal</keyword>
<dbReference type="InterPro" id="IPR001466">
    <property type="entry name" value="Beta-lactam-related"/>
</dbReference>
<dbReference type="SUPFAM" id="SSF56601">
    <property type="entry name" value="beta-lactamase/transpeptidase-like"/>
    <property type="match status" value="1"/>
</dbReference>
<gene>
    <name evidence="4" type="ORF">K504DRAFT_537050</name>
</gene>
<keyword evidence="5" id="KW-1185">Reference proteome</keyword>
<evidence type="ECO:0000256" key="1">
    <source>
        <dbReference type="ARBA" id="ARBA00038215"/>
    </source>
</evidence>
<protein>
    <submittedName>
        <fullName evidence="4">Beta-lactamase/transpeptidase-like protein</fullName>
    </submittedName>
</protein>
<dbReference type="InterPro" id="IPR012338">
    <property type="entry name" value="Beta-lactam/transpept-like"/>
</dbReference>
<dbReference type="InterPro" id="IPR050491">
    <property type="entry name" value="AmpC-like"/>
</dbReference>
<feature type="domain" description="Beta-lactamase-related" evidence="3">
    <location>
        <begin position="325"/>
        <end position="605"/>
    </location>
</feature>
<evidence type="ECO:0000313" key="5">
    <source>
        <dbReference type="Proteomes" id="UP000799428"/>
    </source>
</evidence>
<dbReference type="Proteomes" id="UP000799428">
    <property type="component" value="Unassembled WGS sequence"/>
</dbReference>
<evidence type="ECO:0000313" key="4">
    <source>
        <dbReference type="EMBL" id="KAF2705458.1"/>
    </source>
</evidence>